<evidence type="ECO:0000313" key="2">
    <source>
        <dbReference type="Proteomes" id="UP001279734"/>
    </source>
</evidence>
<comment type="caution">
    <text evidence="1">The sequence shown here is derived from an EMBL/GenBank/DDBJ whole genome shotgun (WGS) entry which is preliminary data.</text>
</comment>
<proteinExistence type="predicted"/>
<sequence length="175" mass="19605">MELLMLETGIAVESSSNKADHQANGDLSTQMAFDRCFYMYGGSVIHSINFETLHFVGNSLSIVRHEVSEQAVVFGFVGAPWTIVAYSEQTAMFGVIVLKQPLLQLTEAISGYNEHVILDEFVLNAVVQRDAELMHPEENQSMVCFENQEYQDEEYGICVTIIETSALLLIYNLGR</sequence>
<keyword evidence="2" id="KW-1185">Reference proteome</keyword>
<evidence type="ECO:0000313" key="1">
    <source>
        <dbReference type="EMBL" id="GMH25860.1"/>
    </source>
</evidence>
<organism evidence="1 2">
    <name type="scientific">Nepenthes gracilis</name>
    <name type="common">Slender pitcher plant</name>
    <dbReference type="NCBI Taxonomy" id="150966"/>
    <lineage>
        <taxon>Eukaryota</taxon>
        <taxon>Viridiplantae</taxon>
        <taxon>Streptophyta</taxon>
        <taxon>Embryophyta</taxon>
        <taxon>Tracheophyta</taxon>
        <taxon>Spermatophyta</taxon>
        <taxon>Magnoliopsida</taxon>
        <taxon>eudicotyledons</taxon>
        <taxon>Gunneridae</taxon>
        <taxon>Pentapetalae</taxon>
        <taxon>Caryophyllales</taxon>
        <taxon>Nepenthaceae</taxon>
        <taxon>Nepenthes</taxon>
    </lineage>
</organism>
<dbReference type="SUPFAM" id="SSF51726">
    <property type="entry name" value="UROD/MetE-like"/>
    <property type="match status" value="1"/>
</dbReference>
<dbReference type="AlphaFoldDB" id="A0AAD3Y377"/>
<gene>
    <name evidence="1" type="ORF">Nepgr_027703</name>
</gene>
<reference evidence="1" key="1">
    <citation type="submission" date="2023-05" db="EMBL/GenBank/DDBJ databases">
        <title>Nepenthes gracilis genome sequencing.</title>
        <authorList>
            <person name="Fukushima K."/>
        </authorList>
    </citation>
    <scope>NUCLEOTIDE SEQUENCE</scope>
    <source>
        <strain evidence="1">SING2019-196</strain>
    </source>
</reference>
<name>A0AAD3Y377_NEPGR</name>
<dbReference type="EMBL" id="BSYO01000030">
    <property type="protein sequence ID" value="GMH25860.1"/>
    <property type="molecule type" value="Genomic_DNA"/>
</dbReference>
<accession>A0AAD3Y377</accession>
<protein>
    <submittedName>
        <fullName evidence="1">Uncharacterized protein</fullName>
    </submittedName>
</protein>
<dbReference type="InterPro" id="IPR038071">
    <property type="entry name" value="UROD/MetE-like_sf"/>
</dbReference>
<dbReference type="Proteomes" id="UP001279734">
    <property type="component" value="Unassembled WGS sequence"/>
</dbReference>